<accession>A0AAP6BBK3</accession>
<evidence type="ECO:0000313" key="5">
    <source>
        <dbReference type="Proteomes" id="UP001282288"/>
    </source>
</evidence>
<evidence type="ECO:0000313" key="4">
    <source>
        <dbReference type="Proteomes" id="UP001272987"/>
    </source>
</evidence>
<dbReference type="Proteomes" id="UP001272987">
    <property type="component" value="Unassembled WGS sequence"/>
</dbReference>
<dbReference type="GeneID" id="69813533"/>
<dbReference type="RefSeq" id="WP_010360894.1">
    <property type="nucleotide sequence ID" value="NZ_CP122369.1"/>
</dbReference>
<comment type="caution">
    <text evidence="2">The sequence shown here is derived from an EMBL/GenBank/DDBJ whole genome shotgun (WGS) entry which is preliminary data.</text>
</comment>
<evidence type="ECO:0000313" key="2">
    <source>
        <dbReference type="EMBL" id="MDX2961741.1"/>
    </source>
</evidence>
<dbReference type="EMBL" id="JARAWP010000027">
    <property type="protein sequence ID" value="MDX3023512.1"/>
    <property type="molecule type" value="Genomic_DNA"/>
</dbReference>
<organism evidence="2 5">
    <name type="scientific">Streptomyces acidiscabies</name>
    <dbReference type="NCBI Taxonomy" id="42234"/>
    <lineage>
        <taxon>Bacteria</taxon>
        <taxon>Bacillati</taxon>
        <taxon>Actinomycetota</taxon>
        <taxon>Actinomycetes</taxon>
        <taxon>Kitasatosporales</taxon>
        <taxon>Streptomycetaceae</taxon>
        <taxon>Streptomyces</taxon>
    </lineage>
</organism>
<reference evidence="2 4" key="1">
    <citation type="journal article" date="2023" name="Microb. Genom.">
        <title>Mesoterricola silvestris gen. nov., sp. nov., Mesoterricola sediminis sp. nov., Geothrix oryzae sp. nov., Geothrix edaphica sp. nov., Geothrix rubra sp. nov., and Geothrix limicola sp. nov., six novel members of Acidobacteriota isolated from soils.</title>
        <authorList>
            <person name="Weisberg A.J."/>
            <person name="Pearce E."/>
            <person name="Kramer C.G."/>
            <person name="Chang J.H."/>
            <person name="Clarke C.R."/>
        </authorList>
    </citation>
    <scope>NUCLEOTIDE SEQUENCE</scope>
    <source>
        <strain evidence="3 4">NB05-1H</strain>
        <strain evidence="2">NRRL_B-16521</strain>
    </source>
</reference>
<protein>
    <submittedName>
        <fullName evidence="2">Uncharacterized protein</fullName>
    </submittedName>
</protein>
<evidence type="ECO:0000313" key="3">
    <source>
        <dbReference type="EMBL" id="MDX3023512.1"/>
    </source>
</evidence>
<dbReference type="AlphaFoldDB" id="A0AAP6BBK3"/>
<gene>
    <name evidence="2" type="ORF">PV399_18750</name>
    <name evidence="3" type="ORF">PV666_37410</name>
</gene>
<feature type="region of interest" description="Disordered" evidence="1">
    <location>
        <begin position="93"/>
        <end position="113"/>
    </location>
</feature>
<keyword evidence="4" id="KW-1185">Reference proteome</keyword>
<dbReference type="EMBL" id="JARAWC010000013">
    <property type="protein sequence ID" value="MDX2961741.1"/>
    <property type="molecule type" value="Genomic_DNA"/>
</dbReference>
<evidence type="ECO:0000256" key="1">
    <source>
        <dbReference type="SAM" id="MobiDB-lite"/>
    </source>
</evidence>
<proteinExistence type="predicted"/>
<feature type="compositionally biased region" description="Pro residues" evidence="1">
    <location>
        <begin position="103"/>
        <end position="113"/>
    </location>
</feature>
<name>A0AAP6BBK3_9ACTN</name>
<sequence length="113" mass="12321">MTAHGAVRVRVQGEVDKEEVARVLAKLDAACGRLGLPVEGALTVVRAAARHIRRPWFATARLLVDGTVLVVHAEEATARELADRLEDRVLARAGQAAHRRTHLPPPWRTDPGT</sequence>
<dbReference type="Proteomes" id="UP001282288">
    <property type="component" value="Unassembled WGS sequence"/>
</dbReference>